<accession>A0A975DFD1</accession>
<reference evidence="5" key="1">
    <citation type="submission" date="2021-03" db="EMBL/GenBank/DDBJ databases">
        <title>Complete Genome of Pseudoalteromonas xiamenensis STKMTI.2, a new potential marine bacterium producing anti-Vibrio compounds.</title>
        <authorList>
            <person name="Handayani D.P."/>
            <person name="Isnansetyo A."/>
            <person name="Istiqomah I."/>
            <person name="Jumina J."/>
        </authorList>
    </citation>
    <scope>NUCLEOTIDE SEQUENCE</scope>
    <source>
        <strain evidence="5">STKMTI.2</strain>
    </source>
</reference>
<dbReference type="HAMAP" id="MF_01632">
    <property type="entry name" value="UbiC"/>
    <property type="match status" value="1"/>
</dbReference>
<dbReference type="PANTHER" id="PTHR38683">
    <property type="entry name" value="CHORISMATE PYRUVATE-LYASE"/>
    <property type="match status" value="1"/>
</dbReference>
<dbReference type="AlphaFoldDB" id="A0A975DFD1"/>
<evidence type="ECO:0000256" key="1">
    <source>
        <dbReference type="ARBA" id="ARBA00022490"/>
    </source>
</evidence>
<evidence type="ECO:0000313" key="5">
    <source>
        <dbReference type="EMBL" id="QTH70798.1"/>
    </source>
</evidence>
<dbReference type="KEGG" id="pxi:J5O05_12925"/>
<evidence type="ECO:0000256" key="2">
    <source>
        <dbReference type="ARBA" id="ARBA00022688"/>
    </source>
</evidence>
<dbReference type="Pfam" id="PF04345">
    <property type="entry name" value="Chor_lyase"/>
    <property type="match status" value="1"/>
</dbReference>
<comment type="subcellular location">
    <subcellularLocation>
        <location evidence="4">Cytoplasm</location>
    </subcellularLocation>
</comment>
<gene>
    <name evidence="4" type="primary">ubiC</name>
    <name evidence="5" type="ORF">J5O05_12925</name>
</gene>
<comment type="catalytic activity">
    <reaction evidence="4">
        <text>chorismate = 4-hydroxybenzoate + pyruvate</text>
        <dbReference type="Rhea" id="RHEA:16505"/>
        <dbReference type="ChEBI" id="CHEBI:15361"/>
        <dbReference type="ChEBI" id="CHEBI:17879"/>
        <dbReference type="ChEBI" id="CHEBI:29748"/>
        <dbReference type="EC" id="4.1.3.40"/>
    </reaction>
</comment>
<proteinExistence type="inferred from homology"/>
<dbReference type="RefSeq" id="WP_208842381.1">
    <property type="nucleotide sequence ID" value="NZ_CP072133.1"/>
</dbReference>
<dbReference type="GO" id="GO:0005829">
    <property type="term" value="C:cytosol"/>
    <property type="evidence" value="ECO:0007669"/>
    <property type="project" value="TreeGrafter"/>
</dbReference>
<keyword evidence="4" id="KW-0670">Pyruvate</keyword>
<keyword evidence="6" id="KW-1185">Reference proteome</keyword>
<dbReference type="Proteomes" id="UP000664904">
    <property type="component" value="Chromosome"/>
</dbReference>
<comment type="pathway">
    <text evidence="4">Cofactor biosynthesis; ubiquinone biosynthesis.</text>
</comment>
<feature type="binding site" evidence="4">
    <location>
        <position position="80"/>
    </location>
    <ligand>
        <name>substrate</name>
    </ligand>
</feature>
<dbReference type="Gene3D" id="3.40.1410.10">
    <property type="entry name" value="Chorismate lyase-like"/>
    <property type="match status" value="1"/>
</dbReference>
<keyword evidence="2 4" id="KW-0831">Ubiquinone biosynthesis</keyword>
<dbReference type="GO" id="GO:0006744">
    <property type="term" value="P:ubiquinone biosynthetic process"/>
    <property type="evidence" value="ECO:0007669"/>
    <property type="project" value="UniProtKB-UniRule"/>
</dbReference>
<dbReference type="SUPFAM" id="SSF64288">
    <property type="entry name" value="Chorismate lyase-like"/>
    <property type="match status" value="1"/>
</dbReference>
<dbReference type="InterPro" id="IPR028978">
    <property type="entry name" value="Chorismate_lyase_/UTRA_dom_sf"/>
</dbReference>
<keyword evidence="3 4" id="KW-0456">Lyase</keyword>
<evidence type="ECO:0000313" key="6">
    <source>
        <dbReference type="Proteomes" id="UP000664904"/>
    </source>
</evidence>
<dbReference type="EMBL" id="CP072133">
    <property type="protein sequence ID" value="QTH70798.1"/>
    <property type="molecule type" value="Genomic_DNA"/>
</dbReference>
<name>A0A975DFD1_9GAMM</name>
<feature type="binding site" evidence="4">
    <location>
        <position position="113"/>
    </location>
    <ligand>
        <name>substrate</name>
    </ligand>
</feature>
<feature type="binding site" evidence="4">
    <location>
        <position position="169"/>
    </location>
    <ligand>
        <name>substrate</name>
    </ligand>
</feature>
<protein>
    <recommendedName>
        <fullName evidence="4">Probable chorismate pyruvate-lyase</fullName>
        <shortName evidence="4">CL</shortName>
        <shortName evidence="4">CPL</shortName>
        <ecNumber evidence="4">4.1.3.40</ecNumber>
    </recommendedName>
</protein>
<dbReference type="GO" id="GO:0008813">
    <property type="term" value="F:chorismate lyase activity"/>
    <property type="evidence" value="ECO:0007669"/>
    <property type="project" value="UniProtKB-UniRule"/>
</dbReference>
<comment type="caution">
    <text evidence="4">Lacks conserved residue(s) required for the propagation of feature annotation.</text>
</comment>
<dbReference type="EC" id="4.1.3.40" evidence="4"/>
<dbReference type="GO" id="GO:0042866">
    <property type="term" value="P:pyruvate biosynthetic process"/>
    <property type="evidence" value="ECO:0007669"/>
    <property type="project" value="UniProtKB-UniRule"/>
</dbReference>
<dbReference type="PANTHER" id="PTHR38683:SF1">
    <property type="entry name" value="CHORISMATE PYRUVATE-LYASE"/>
    <property type="match status" value="1"/>
</dbReference>
<organism evidence="5 6">
    <name type="scientific">Pseudoalteromonas xiamenensis</name>
    <dbReference type="NCBI Taxonomy" id="882626"/>
    <lineage>
        <taxon>Bacteria</taxon>
        <taxon>Pseudomonadati</taxon>
        <taxon>Pseudomonadota</taxon>
        <taxon>Gammaproteobacteria</taxon>
        <taxon>Alteromonadales</taxon>
        <taxon>Pseudoalteromonadaceae</taxon>
        <taxon>Pseudoalteromonas</taxon>
    </lineage>
</organism>
<dbReference type="InterPro" id="IPR007440">
    <property type="entry name" value="Chorismate--pyruvate_lyase"/>
</dbReference>
<comment type="function">
    <text evidence="4">Removes the pyruvyl group from chorismate, with concomitant aromatization of the ring, to provide 4-hydroxybenzoate (4HB) for the ubiquinone pathway.</text>
</comment>
<keyword evidence="1 4" id="KW-0963">Cytoplasm</keyword>
<sequence length="178" mass="20688">MLSFPISLPCKWYSGSFDTPELRMISRYLQSWLLEEGSLTARLKATCEEFFVEVLSESRQPVPDELSRLFPDDEIQMWCREVLLWCDNQPVVYAQSWIPESLQAMTKLGTTPLGEVLFQTPKWTRGEVEITLIDEPLYELLDKLNLKHETKSARRSVFTQGEFSMLVCEAFLLEPKKT</sequence>
<evidence type="ECO:0000256" key="4">
    <source>
        <dbReference type="HAMAP-Rule" id="MF_01632"/>
    </source>
</evidence>
<comment type="similarity">
    <text evidence="4">Belongs to the UbiC family.</text>
</comment>
<evidence type="ECO:0000256" key="3">
    <source>
        <dbReference type="ARBA" id="ARBA00023239"/>
    </source>
</evidence>